<gene>
    <name evidence="1" type="ORF">JTE90_018190</name>
</gene>
<protein>
    <submittedName>
        <fullName evidence="1">Uncharacterized protein</fullName>
    </submittedName>
</protein>
<evidence type="ECO:0000313" key="2">
    <source>
        <dbReference type="Proteomes" id="UP000827092"/>
    </source>
</evidence>
<dbReference type="AlphaFoldDB" id="A0AAV6UBF3"/>
<name>A0AAV6UBF3_9ARAC</name>
<proteinExistence type="predicted"/>
<evidence type="ECO:0000313" key="1">
    <source>
        <dbReference type="EMBL" id="KAG8180571.1"/>
    </source>
</evidence>
<sequence length="260" mass="30017">MHGVVIHNFLKKSSLSNCTEDVDTPLLDFNQFNKSEVKEMLEGSDDEHLTEDQIDMIFEDESFSLIDESVPDSPAISFCFTEENVLAYMAGYLGKRSLVKQNCNACKNILIDEKPVKRKSRDEKLKKNDDESLKQFLKKDEISSYENFATYLTIDNPIVKGYTVIRAESHTCILKLCLNSRPHIEKSLKIANDFMVEMYVGEMTVKQNIYQHLLTKGKLMLWGQFENLMGNLSRSSIDQVNHFELAVHHWKLHMENGVIR</sequence>
<dbReference type="Proteomes" id="UP000827092">
    <property type="component" value="Unassembled WGS sequence"/>
</dbReference>
<comment type="caution">
    <text evidence="1">The sequence shown here is derived from an EMBL/GenBank/DDBJ whole genome shotgun (WGS) entry which is preliminary data.</text>
</comment>
<keyword evidence="2" id="KW-1185">Reference proteome</keyword>
<dbReference type="EMBL" id="JAFNEN010000559">
    <property type="protein sequence ID" value="KAG8180571.1"/>
    <property type="molecule type" value="Genomic_DNA"/>
</dbReference>
<organism evidence="1 2">
    <name type="scientific">Oedothorax gibbosus</name>
    <dbReference type="NCBI Taxonomy" id="931172"/>
    <lineage>
        <taxon>Eukaryota</taxon>
        <taxon>Metazoa</taxon>
        <taxon>Ecdysozoa</taxon>
        <taxon>Arthropoda</taxon>
        <taxon>Chelicerata</taxon>
        <taxon>Arachnida</taxon>
        <taxon>Araneae</taxon>
        <taxon>Araneomorphae</taxon>
        <taxon>Entelegynae</taxon>
        <taxon>Araneoidea</taxon>
        <taxon>Linyphiidae</taxon>
        <taxon>Erigoninae</taxon>
        <taxon>Oedothorax</taxon>
    </lineage>
</organism>
<reference evidence="1 2" key="1">
    <citation type="journal article" date="2022" name="Nat. Ecol. Evol.">
        <title>A masculinizing supergene underlies an exaggerated male reproductive morph in a spider.</title>
        <authorList>
            <person name="Hendrickx F."/>
            <person name="De Corte Z."/>
            <person name="Sonet G."/>
            <person name="Van Belleghem S.M."/>
            <person name="Kostlbacher S."/>
            <person name="Vangestel C."/>
        </authorList>
    </citation>
    <scope>NUCLEOTIDE SEQUENCE [LARGE SCALE GENOMIC DNA]</scope>
    <source>
        <strain evidence="1">W744_W776</strain>
    </source>
</reference>
<accession>A0AAV6UBF3</accession>